<protein>
    <submittedName>
        <fullName evidence="2">Uncharacterized protein</fullName>
    </submittedName>
</protein>
<evidence type="ECO:0000313" key="3">
    <source>
        <dbReference type="Proteomes" id="UP001153714"/>
    </source>
</evidence>
<organism evidence="2 3">
    <name type="scientific">Diatraea saccharalis</name>
    <name type="common">sugarcane borer</name>
    <dbReference type="NCBI Taxonomy" id="40085"/>
    <lineage>
        <taxon>Eukaryota</taxon>
        <taxon>Metazoa</taxon>
        <taxon>Ecdysozoa</taxon>
        <taxon>Arthropoda</taxon>
        <taxon>Hexapoda</taxon>
        <taxon>Insecta</taxon>
        <taxon>Pterygota</taxon>
        <taxon>Neoptera</taxon>
        <taxon>Endopterygota</taxon>
        <taxon>Lepidoptera</taxon>
        <taxon>Glossata</taxon>
        <taxon>Ditrysia</taxon>
        <taxon>Pyraloidea</taxon>
        <taxon>Crambidae</taxon>
        <taxon>Crambinae</taxon>
        <taxon>Diatraea</taxon>
    </lineage>
</organism>
<sequence>MGEYLLHICLLGLSFRLAACTDPSVSPPAACVIDLECAECMPDNMPMVTSHRAVNGSVRVPSGDEALLSCGGGKFLEYPLRDSLAAVCEGGRYRLRHDRSLRHLLDLGCQESVLEDVLHQVPECAAPLQGRAYLVQERGGRVRHLAALCYDPDRGVSARAQPRPPRLPPHEDARAPLSLLGNFNHMFDARTRRDADRLYSDDARLNRRLRELLRPGRVALAGQQLTAAGLLAPGYFDDQEARVVDFASNKVAVWRSVAEGNLRHVRRDVAALRRRAPDVQIHAGTHGVLAVRGAGAVHLRGGGRFPVPRYVWTAAVRGARGLALVVLNDPLVAVSEVRRAVFCESVCGRARWLLHLHRNRNYEVPAAGLVFCCSLANFTALVPELPEALVRDVPPGEEGLLLDSPV</sequence>
<reference evidence="2" key="2">
    <citation type="submission" date="2022-10" db="EMBL/GenBank/DDBJ databases">
        <authorList>
            <consortium name="ENA_rothamsted_submissions"/>
            <consortium name="culmorum"/>
            <person name="King R."/>
        </authorList>
    </citation>
    <scope>NUCLEOTIDE SEQUENCE</scope>
</reference>
<dbReference type="AlphaFoldDB" id="A0A9N9RBU2"/>
<dbReference type="EMBL" id="OU893337">
    <property type="protein sequence ID" value="CAG9793623.1"/>
    <property type="molecule type" value="Genomic_DNA"/>
</dbReference>
<proteinExistence type="predicted"/>
<feature type="signal peptide" evidence="1">
    <location>
        <begin position="1"/>
        <end position="20"/>
    </location>
</feature>
<feature type="chain" id="PRO_5040360327" evidence="1">
    <location>
        <begin position="21"/>
        <end position="406"/>
    </location>
</feature>
<reference evidence="2" key="1">
    <citation type="submission" date="2021-12" db="EMBL/GenBank/DDBJ databases">
        <authorList>
            <person name="King R."/>
        </authorList>
    </citation>
    <scope>NUCLEOTIDE SEQUENCE</scope>
</reference>
<keyword evidence="3" id="KW-1185">Reference proteome</keyword>
<dbReference type="InterPro" id="IPR044925">
    <property type="entry name" value="His-Me_finger_sf"/>
</dbReference>
<name>A0A9N9RBU2_9NEOP</name>
<dbReference type="SUPFAM" id="SSF54060">
    <property type="entry name" value="His-Me finger endonucleases"/>
    <property type="match status" value="1"/>
</dbReference>
<evidence type="ECO:0000313" key="2">
    <source>
        <dbReference type="EMBL" id="CAG9793623.1"/>
    </source>
</evidence>
<gene>
    <name evidence="2" type="ORF">DIATSA_LOCUS11045</name>
</gene>
<keyword evidence="1" id="KW-0732">Signal</keyword>
<dbReference type="Proteomes" id="UP001153714">
    <property type="component" value="Chromosome 6"/>
</dbReference>
<dbReference type="OrthoDB" id="7409492at2759"/>
<evidence type="ECO:0000256" key="1">
    <source>
        <dbReference type="SAM" id="SignalP"/>
    </source>
</evidence>
<accession>A0A9N9RBU2</accession>